<keyword evidence="3" id="KW-0378">Hydrolase</keyword>
<evidence type="ECO:0000256" key="2">
    <source>
        <dbReference type="ARBA" id="ARBA00034778"/>
    </source>
</evidence>
<comment type="similarity">
    <text evidence="2">Belongs to the HAD-like hydrolase superfamily. Cof family.</text>
</comment>
<dbReference type="InterPro" id="IPR000150">
    <property type="entry name" value="Cof"/>
</dbReference>
<dbReference type="PANTHER" id="PTHR10000:SF8">
    <property type="entry name" value="HAD SUPERFAMILY HYDROLASE-LIKE, TYPE 3"/>
    <property type="match status" value="1"/>
</dbReference>
<dbReference type="Gene3D" id="3.30.1240.10">
    <property type="match status" value="1"/>
</dbReference>
<evidence type="ECO:0000313" key="4">
    <source>
        <dbReference type="Proteomes" id="UP000008812"/>
    </source>
</evidence>
<reference evidence="3 4" key="1">
    <citation type="journal article" date="2008" name="Infect. Immun.">
        <title>Genome of Mycoplasma arthritidis.</title>
        <authorList>
            <person name="Dybvig K."/>
            <person name="Zuhua C."/>
            <person name="Lao P."/>
            <person name="Jordan D.S."/>
            <person name="French C.T."/>
            <person name="Tu A.H."/>
            <person name="Loraine A.E."/>
        </authorList>
    </citation>
    <scope>NUCLEOTIDE SEQUENCE [LARGE SCALE GENOMIC DNA]</scope>
    <source>
        <strain evidence="3 4">158L3-1</strain>
    </source>
</reference>
<dbReference type="InterPro" id="IPR023214">
    <property type="entry name" value="HAD_sf"/>
</dbReference>
<dbReference type="HOGENOM" id="CLU_044146_1_3_14"/>
<organism evidence="3 4">
    <name type="scientific">Metamycoplasma arthritidis (strain 158L3-1)</name>
    <name type="common">Mycoplasma arthritidis</name>
    <dbReference type="NCBI Taxonomy" id="243272"/>
    <lineage>
        <taxon>Bacteria</taxon>
        <taxon>Bacillati</taxon>
        <taxon>Mycoplasmatota</taxon>
        <taxon>Mycoplasmoidales</taxon>
        <taxon>Metamycoplasmataceae</taxon>
        <taxon>Metamycoplasma</taxon>
    </lineage>
</organism>
<dbReference type="Gene3D" id="3.40.50.1000">
    <property type="entry name" value="HAD superfamily/HAD-like"/>
    <property type="match status" value="1"/>
</dbReference>
<dbReference type="KEGG" id="mat:MARTH_orf028"/>
<dbReference type="STRING" id="243272.MARTH_orf028"/>
<comment type="cofactor">
    <cofactor evidence="1">
        <name>Mg(2+)</name>
        <dbReference type="ChEBI" id="CHEBI:18420"/>
    </cofactor>
</comment>
<proteinExistence type="inferred from homology"/>
<dbReference type="Pfam" id="PF08282">
    <property type="entry name" value="Hydrolase_3"/>
    <property type="match status" value="1"/>
</dbReference>
<gene>
    <name evidence="3" type="ordered locus">MARTH_orf028</name>
</gene>
<dbReference type="NCBIfam" id="TIGR00099">
    <property type="entry name" value="Cof-subfamily"/>
    <property type="match status" value="1"/>
</dbReference>
<name>B3PLU2_META1</name>
<dbReference type="EMBL" id="CP001047">
    <property type="protein sequence ID" value="ACF06994.1"/>
    <property type="molecule type" value="Genomic_DNA"/>
</dbReference>
<dbReference type="eggNOG" id="COG0561">
    <property type="taxonomic scope" value="Bacteria"/>
</dbReference>
<keyword evidence="4" id="KW-1185">Reference proteome</keyword>
<dbReference type="Proteomes" id="UP000008812">
    <property type="component" value="Chromosome"/>
</dbReference>
<evidence type="ECO:0000256" key="1">
    <source>
        <dbReference type="ARBA" id="ARBA00001946"/>
    </source>
</evidence>
<dbReference type="NCBIfam" id="TIGR01484">
    <property type="entry name" value="HAD-SF-IIB"/>
    <property type="match status" value="1"/>
</dbReference>
<dbReference type="RefSeq" id="WP_012497951.1">
    <property type="nucleotide sequence ID" value="NC_011025.1"/>
</dbReference>
<protein>
    <submittedName>
        <fullName evidence="3">COF family HAD hydrolase protein</fullName>
    </submittedName>
</protein>
<dbReference type="PANTHER" id="PTHR10000">
    <property type="entry name" value="PHOSPHOSERINE PHOSPHATASE"/>
    <property type="match status" value="1"/>
</dbReference>
<dbReference type="SUPFAM" id="SSF56784">
    <property type="entry name" value="HAD-like"/>
    <property type="match status" value="1"/>
</dbReference>
<accession>B3PLU2</accession>
<dbReference type="GO" id="GO:0016791">
    <property type="term" value="F:phosphatase activity"/>
    <property type="evidence" value="ECO:0007669"/>
    <property type="project" value="TreeGrafter"/>
</dbReference>
<sequence length="265" mass="29491">MNFKPQAYFVDLDGTMLDLPKKEERISEQNIKTISSLNSNGRPVIISTGRANSDFVLNLAKKINAPYVICQNGGIIVDQNNKILKINEIKKDTVAEILKILIAEKMFFIINSGNTLYGPNRKLKLIRPWVKNLNSVNYDNLPKIEDATKIITFGKTKRGILRLKEKLAAMFINVSLHIVSKGYSIEINDFNATKGIAAKFVCEIMNIDPKKAVHIGDSGNDVTTIPYLGAFVAMKNSPKNIKKLTEHIGPCYKKGGVAKVLKSLE</sequence>
<dbReference type="GO" id="GO:0005829">
    <property type="term" value="C:cytosol"/>
    <property type="evidence" value="ECO:0007669"/>
    <property type="project" value="TreeGrafter"/>
</dbReference>
<dbReference type="GO" id="GO:0000287">
    <property type="term" value="F:magnesium ion binding"/>
    <property type="evidence" value="ECO:0007669"/>
    <property type="project" value="TreeGrafter"/>
</dbReference>
<dbReference type="InterPro" id="IPR036412">
    <property type="entry name" value="HAD-like_sf"/>
</dbReference>
<dbReference type="InterPro" id="IPR006379">
    <property type="entry name" value="HAD-SF_hydro_IIB"/>
</dbReference>
<evidence type="ECO:0000313" key="3">
    <source>
        <dbReference type="EMBL" id="ACF06994.1"/>
    </source>
</evidence>
<dbReference type="AlphaFoldDB" id="B3PLU2"/>